<dbReference type="InterPro" id="IPR034660">
    <property type="entry name" value="DinB/YfiT-like"/>
</dbReference>
<dbReference type="Pfam" id="PF11716">
    <property type="entry name" value="MDMPI_N"/>
    <property type="match status" value="1"/>
</dbReference>
<name>A0A938YD16_9ACTN</name>
<evidence type="ECO:0000313" key="3">
    <source>
        <dbReference type="Proteomes" id="UP000663792"/>
    </source>
</evidence>
<proteinExistence type="predicted"/>
<dbReference type="SUPFAM" id="SSF109854">
    <property type="entry name" value="DinB/YfiT-like putative metalloenzymes"/>
    <property type="match status" value="1"/>
</dbReference>
<dbReference type="InterPro" id="IPR024344">
    <property type="entry name" value="MDMPI_metal-binding"/>
</dbReference>
<sequence>MTEQLAGERAQTAPGAGAAARHATVVQDLADETAALRAVLADLPDADWELPTPAQDWAIRDQVSHLAYFDGAAVRSVRDPDGFAAEIAAMMAGTPLPGRSGRAEEFRDMSAPELLAWSDTARAELLECFGGLHPRDRVIWYGPSMSAKSMVTARLMETWAHGTDVLDAVGAPSRPSSRLRHVAHIGIAARGFAFRTNGQPVPTEPVRVELDPQVPDETTWEWGPVDAADRVTGTALDFCLLVTQRRHRADTALVAQGPVADAWLDLAQAFAGPPGAGRAPDFDRWWGDARGR</sequence>
<dbReference type="RefSeq" id="WP_205260557.1">
    <property type="nucleotide sequence ID" value="NZ_JAERWK010000012.1"/>
</dbReference>
<dbReference type="InterPro" id="IPR013917">
    <property type="entry name" value="tRNA_wybutosine-synth"/>
</dbReference>
<organism evidence="2 3">
    <name type="scientific">Nakamurella leprariae</name>
    <dbReference type="NCBI Taxonomy" id="2803911"/>
    <lineage>
        <taxon>Bacteria</taxon>
        <taxon>Bacillati</taxon>
        <taxon>Actinomycetota</taxon>
        <taxon>Actinomycetes</taxon>
        <taxon>Nakamurellales</taxon>
        <taxon>Nakamurellaceae</taxon>
        <taxon>Nakamurella</taxon>
    </lineage>
</organism>
<accession>A0A938YD16</accession>
<comment type="caution">
    <text evidence="2">The sequence shown here is derived from an EMBL/GenBank/DDBJ whole genome shotgun (WGS) entry which is preliminary data.</text>
</comment>
<feature type="domain" description="CRIB" evidence="1">
    <location>
        <begin position="169"/>
        <end position="186"/>
    </location>
</feature>
<dbReference type="NCBIfam" id="TIGR03084">
    <property type="entry name" value="TIGR03084 family metal-binding protein"/>
    <property type="match status" value="1"/>
</dbReference>
<dbReference type="InterPro" id="IPR000095">
    <property type="entry name" value="CRIB_dom"/>
</dbReference>
<dbReference type="PROSITE" id="PS50108">
    <property type="entry name" value="CRIB"/>
    <property type="match status" value="1"/>
</dbReference>
<dbReference type="AlphaFoldDB" id="A0A938YD16"/>
<evidence type="ECO:0000259" key="1">
    <source>
        <dbReference type="PROSITE" id="PS50108"/>
    </source>
</evidence>
<dbReference type="InterPro" id="IPR017518">
    <property type="entry name" value="CHP03084"/>
</dbReference>
<dbReference type="GO" id="GO:0046872">
    <property type="term" value="F:metal ion binding"/>
    <property type="evidence" value="ECO:0007669"/>
    <property type="project" value="InterPro"/>
</dbReference>
<protein>
    <submittedName>
        <fullName evidence="2">TIGR03084 family protein</fullName>
    </submittedName>
</protein>
<dbReference type="EMBL" id="JAERWK010000012">
    <property type="protein sequence ID" value="MBM9467599.1"/>
    <property type="molecule type" value="Genomic_DNA"/>
</dbReference>
<dbReference type="Gene3D" id="1.20.120.450">
    <property type="entry name" value="dinb family like domain"/>
    <property type="match status" value="1"/>
</dbReference>
<gene>
    <name evidence="2" type="ORF">JL106_09945</name>
</gene>
<evidence type="ECO:0000313" key="2">
    <source>
        <dbReference type="EMBL" id="MBM9467599.1"/>
    </source>
</evidence>
<dbReference type="Proteomes" id="UP000663792">
    <property type="component" value="Unassembled WGS sequence"/>
</dbReference>
<reference evidence="2" key="1">
    <citation type="submission" date="2021-01" db="EMBL/GenBank/DDBJ databases">
        <title>YIM 132084 draft genome.</title>
        <authorList>
            <person name="An D."/>
        </authorList>
    </citation>
    <scope>NUCLEOTIDE SEQUENCE</scope>
    <source>
        <strain evidence="2">YIM 132084</strain>
    </source>
</reference>
<dbReference type="InterPro" id="IPR017517">
    <property type="entry name" value="Maleyloyr_isom"/>
</dbReference>
<keyword evidence="3" id="KW-1185">Reference proteome</keyword>
<dbReference type="NCBIfam" id="TIGR03083">
    <property type="entry name" value="maleylpyruvate isomerase family mycothiol-dependent enzyme"/>
    <property type="match status" value="1"/>
</dbReference>
<dbReference type="Pfam" id="PF08608">
    <property type="entry name" value="Wyosine_form"/>
    <property type="match status" value="1"/>
</dbReference>